<evidence type="ECO:0000256" key="3">
    <source>
        <dbReference type="ARBA" id="ARBA00009463"/>
    </source>
</evidence>
<keyword evidence="7 12" id="KW-0520">NAD</keyword>
<dbReference type="EMBL" id="JAEPRB010000313">
    <property type="protein sequence ID" value="KAG2217258.1"/>
    <property type="molecule type" value="Genomic_DNA"/>
</dbReference>
<dbReference type="Proteomes" id="UP000646827">
    <property type="component" value="Unassembled WGS sequence"/>
</dbReference>
<dbReference type="PANTHER" id="PTHR43561">
    <property type="match status" value="1"/>
</dbReference>
<dbReference type="SUPFAM" id="SSF51735">
    <property type="entry name" value="NAD(P)-binding Rossmann-fold domains"/>
    <property type="match status" value="1"/>
</dbReference>
<comment type="caution">
    <text evidence="16">The sequence shown here is derived from an EMBL/GenBank/DDBJ whole genome shotgun (WGS) entry which is preliminary data.</text>
</comment>
<organism evidence="16 17">
    <name type="scientific">Circinella minor</name>
    <dbReference type="NCBI Taxonomy" id="1195481"/>
    <lineage>
        <taxon>Eukaryota</taxon>
        <taxon>Fungi</taxon>
        <taxon>Fungi incertae sedis</taxon>
        <taxon>Mucoromycota</taxon>
        <taxon>Mucoromycotina</taxon>
        <taxon>Mucoromycetes</taxon>
        <taxon>Mucorales</taxon>
        <taxon>Lichtheimiaceae</taxon>
        <taxon>Circinella</taxon>
    </lineage>
</organism>
<dbReference type="PANTHER" id="PTHR43561:SF3">
    <property type="entry name" value="HYDROXYACYL-COENZYME A DEHYDROGENASE, MITOCHONDRIAL"/>
    <property type="match status" value="1"/>
</dbReference>
<evidence type="ECO:0000256" key="12">
    <source>
        <dbReference type="PIRSR" id="PIRSR000105-2"/>
    </source>
</evidence>
<evidence type="ECO:0000256" key="9">
    <source>
        <dbReference type="ARBA" id="ARBA00023128"/>
    </source>
</evidence>
<dbReference type="SUPFAM" id="SSF48179">
    <property type="entry name" value="6-phosphogluconate dehydrogenase C-terminal domain-like"/>
    <property type="match status" value="1"/>
</dbReference>
<dbReference type="InterPro" id="IPR036291">
    <property type="entry name" value="NAD(P)-bd_dom_sf"/>
</dbReference>
<keyword evidence="17" id="KW-1185">Reference proteome</keyword>
<feature type="domain" description="3-hydroxyacyl-CoA dehydrogenase NAD binding" evidence="15">
    <location>
        <begin position="35"/>
        <end position="222"/>
    </location>
</feature>
<dbReference type="OrthoDB" id="5958943at2759"/>
<evidence type="ECO:0000256" key="1">
    <source>
        <dbReference type="ARBA" id="ARBA00004305"/>
    </source>
</evidence>
<evidence type="ECO:0000256" key="8">
    <source>
        <dbReference type="ARBA" id="ARBA00023098"/>
    </source>
</evidence>
<evidence type="ECO:0000259" key="14">
    <source>
        <dbReference type="Pfam" id="PF00725"/>
    </source>
</evidence>
<feature type="binding site" evidence="13">
    <location>
        <position position="78"/>
    </location>
    <ligand>
        <name>CoA</name>
        <dbReference type="ChEBI" id="CHEBI:57287"/>
    </ligand>
</feature>
<dbReference type="InterPro" id="IPR052242">
    <property type="entry name" value="Mito_3-hydroxyacyl-CoA_DH"/>
</dbReference>
<name>A0A8H7RWS5_9FUNG</name>
<dbReference type="Gene3D" id="3.40.50.720">
    <property type="entry name" value="NAD(P)-binding Rossmann-like Domain"/>
    <property type="match status" value="1"/>
</dbReference>
<evidence type="ECO:0000256" key="4">
    <source>
        <dbReference type="ARBA" id="ARBA00013000"/>
    </source>
</evidence>
<feature type="binding site" evidence="12">
    <location>
        <position position="181"/>
    </location>
    <ligand>
        <name>NAD(+)</name>
        <dbReference type="ChEBI" id="CHEBI:57540"/>
    </ligand>
</feature>
<evidence type="ECO:0000313" key="16">
    <source>
        <dbReference type="EMBL" id="KAG2217258.1"/>
    </source>
</evidence>
<dbReference type="InterPro" id="IPR006108">
    <property type="entry name" value="3HC_DH_C"/>
</dbReference>
<feature type="domain" description="3-hydroxyacyl-CoA dehydrogenase C-terminal" evidence="14">
    <location>
        <begin position="224"/>
        <end position="322"/>
    </location>
</feature>
<accession>A0A8H7RWS5</accession>
<evidence type="ECO:0000256" key="10">
    <source>
        <dbReference type="ARBA" id="ARBA00049556"/>
    </source>
</evidence>
<evidence type="ECO:0000256" key="13">
    <source>
        <dbReference type="PIRSR" id="PIRSR000105-3"/>
    </source>
</evidence>
<feature type="binding site" evidence="12">
    <location>
        <position position="133"/>
    </location>
    <ligand>
        <name>NAD(+)</name>
        <dbReference type="ChEBI" id="CHEBI:57540"/>
    </ligand>
</feature>
<comment type="similarity">
    <text evidence="3">Belongs to the 3-hydroxyacyl-CoA dehydrogenase family.</text>
</comment>
<gene>
    <name evidence="16" type="ORF">INT45_010266</name>
</gene>
<dbReference type="Gene3D" id="1.10.1040.10">
    <property type="entry name" value="N-(1-d-carboxylethyl)-l-norvaline Dehydrogenase, domain 2"/>
    <property type="match status" value="1"/>
</dbReference>
<dbReference type="EC" id="1.1.1.35" evidence="4"/>
<feature type="binding site" evidence="12">
    <location>
        <begin position="39"/>
        <end position="44"/>
    </location>
    <ligand>
        <name>NAD(+)</name>
        <dbReference type="ChEBI" id="CHEBI:57540"/>
    </ligand>
</feature>
<evidence type="ECO:0000259" key="15">
    <source>
        <dbReference type="Pfam" id="PF02737"/>
    </source>
</evidence>
<evidence type="ECO:0000256" key="5">
    <source>
        <dbReference type="ARBA" id="ARBA00022832"/>
    </source>
</evidence>
<dbReference type="FunFam" id="3.40.50.720:FF:000258">
    <property type="entry name" value="Hydroxyacyl-coenzyme A dehydrogenase, mitochondrial"/>
    <property type="match status" value="1"/>
</dbReference>
<proteinExistence type="inferred from homology"/>
<dbReference type="InterPro" id="IPR006176">
    <property type="entry name" value="3-OHacyl-CoA_DH_NAD-bd"/>
</dbReference>
<comment type="pathway">
    <text evidence="2">Lipid metabolism; fatty acid beta-oxidation.</text>
</comment>
<feature type="binding site" evidence="12">
    <location>
        <position position="62"/>
    </location>
    <ligand>
        <name>NAD(+)</name>
        <dbReference type="ChEBI" id="CHEBI:57540"/>
    </ligand>
</feature>
<dbReference type="Pfam" id="PF00725">
    <property type="entry name" value="3HCDH"/>
    <property type="match status" value="1"/>
</dbReference>
<evidence type="ECO:0000256" key="7">
    <source>
        <dbReference type="ARBA" id="ARBA00023027"/>
    </source>
</evidence>
<sequence>MLFTTANTLRTSISTHIRKAAFSSSARHLKDINSVTVIGAGLMGSGIVQVAAQANYKVTMVDTTDAALKNGQAIITKSIKRVAKKKFGEENAAEQQAFIDKALSNITVSTDGPAAVAGSDLVVEAIVENIDVKQALFKALDQAAPADTIFTSNTSSLPITSIAEATSAARRERFGGLHFFNPVPAMKLVEVVRTEVLKDEVYDSLATFAKNTGKTPVECKDTPGFIVNRLLVPYMMEAFRVLDRGDAKAKDIDVAMKLGAGMPMGPLELADFVGLDTMKFIIDGWAKEGKIEEALVTPSKTLNSLVEQGSLGRKSGKGVYDYSK</sequence>
<evidence type="ECO:0000256" key="11">
    <source>
        <dbReference type="PIRSR" id="PIRSR000105-1"/>
    </source>
</evidence>
<dbReference type="AlphaFoldDB" id="A0A8H7RWS5"/>
<dbReference type="GO" id="GO:0006635">
    <property type="term" value="P:fatty acid beta-oxidation"/>
    <property type="evidence" value="ECO:0007669"/>
    <property type="project" value="TreeGrafter"/>
</dbReference>
<dbReference type="InterPro" id="IPR008927">
    <property type="entry name" value="6-PGluconate_DH-like_C_sf"/>
</dbReference>
<dbReference type="InterPro" id="IPR013328">
    <property type="entry name" value="6PGD_dom2"/>
</dbReference>
<feature type="binding site" evidence="13">
    <location>
        <position position="85"/>
    </location>
    <ligand>
        <name>CoA</name>
        <dbReference type="ChEBI" id="CHEBI:57287"/>
    </ligand>
</feature>
<keyword evidence="6" id="KW-0560">Oxidoreductase</keyword>
<evidence type="ECO:0000256" key="6">
    <source>
        <dbReference type="ARBA" id="ARBA00023002"/>
    </source>
</evidence>
<feature type="binding site" evidence="12">
    <location>
        <position position="314"/>
    </location>
    <ligand>
        <name>NAD(+)</name>
        <dbReference type="ChEBI" id="CHEBI:57540"/>
    </ligand>
</feature>
<keyword evidence="5" id="KW-0276">Fatty acid metabolism</keyword>
<dbReference type="InterPro" id="IPR006180">
    <property type="entry name" value="3-OHacyl-CoA_DH_CS"/>
</dbReference>
<comment type="catalytic activity">
    <reaction evidence="10">
        <text>a (3S)-3-hydroxyacyl-CoA + NAD(+) = a 3-oxoacyl-CoA + NADH + H(+)</text>
        <dbReference type="Rhea" id="RHEA:22432"/>
        <dbReference type="ChEBI" id="CHEBI:15378"/>
        <dbReference type="ChEBI" id="CHEBI:57318"/>
        <dbReference type="ChEBI" id="CHEBI:57540"/>
        <dbReference type="ChEBI" id="CHEBI:57945"/>
        <dbReference type="ChEBI" id="CHEBI:90726"/>
        <dbReference type="EC" id="1.1.1.35"/>
    </reaction>
</comment>
<evidence type="ECO:0000313" key="17">
    <source>
        <dbReference type="Proteomes" id="UP000646827"/>
    </source>
</evidence>
<feature type="site" description="Important for catalytic activity" evidence="11">
    <location>
        <position position="178"/>
    </location>
</feature>
<dbReference type="GO" id="GO:0070403">
    <property type="term" value="F:NAD+ binding"/>
    <property type="evidence" value="ECO:0007669"/>
    <property type="project" value="InterPro"/>
</dbReference>
<dbReference type="GO" id="GO:0005759">
    <property type="term" value="C:mitochondrial matrix"/>
    <property type="evidence" value="ECO:0007669"/>
    <property type="project" value="UniProtKB-SubCell"/>
</dbReference>
<feature type="binding site" evidence="12">
    <location>
        <position position="155"/>
    </location>
    <ligand>
        <name>NAD(+)</name>
        <dbReference type="ChEBI" id="CHEBI:57540"/>
    </ligand>
</feature>
<dbReference type="Pfam" id="PF02737">
    <property type="entry name" value="3HCDH_N"/>
    <property type="match status" value="1"/>
</dbReference>
<feature type="binding site" evidence="12">
    <location>
        <position position="128"/>
    </location>
    <ligand>
        <name>NAD(+)</name>
        <dbReference type="ChEBI" id="CHEBI:57540"/>
    </ligand>
</feature>
<evidence type="ECO:0000256" key="2">
    <source>
        <dbReference type="ARBA" id="ARBA00005005"/>
    </source>
</evidence>
<keyword evidence="9" id="KW-0496">Mitochondrion</keyword>
<dbReference type="GO" id="GO:0003857">
    <property type="term" value="F:(3S)-3-hydroxyacyl-CoA dehydrogenase (NAD+) activity"/>
    <property type="evidence" value="ECO:0007669"/>
    <property type="project" value="UniProtKB-EC"/>
</dbReference>
<dbReference type="PIRSF" id="PIRSF000105">
    <property type="entry name" value="HCDH"/>
    <property type="match status" value="1"/>
</dbReference>
<comment type="subcellular location">
    <subcellularLocation>
        <location evidence="1">Mitochondrion matrix</location>
    </subcellularLocation>
</comment>
<protein>
    <recommendedName>
        <fullName evidence="4">3-hydroxyacyl-CoA dehydrogenase</fullName>
        <ecNumber evidence="4">1.1.1.35</ecNumber>
    </recommendedName>
</protein>
<dbReference type="InterPro" id="IPR022694">
    <property type="entry name" value="3-OHacyl-CoA_DH"/>
</dbReference>
<reference evidence="16 17" key="1">
    <citation type="submission" date="2020-12" db="EMBL/GenBank/DDBJ databases">
        <title>Metabolic potential, ecology and presence of endohyphal bacteria is reflected in genomic diversity of Mucoromycotina.</title>
        <authorList>
            <person name="Muszewska A."/>
            <person name="Okrasinska A."/>
            <person name="Steczkiewicz K."/>
            <person name="Drgas O."/>
            <person name="Orlowska M."/>
            <person name="Perlinska-Lenart U."/>
            <person name="Aleksandrzak-Piekarczyk T."/>
            <person name="Szatraj K."/>
            <person name="Zielenkiewicz U."/>
            <person name="Pilsyk S."/>
            <person name="Malc E."/>
            <person name="Mieczkowski P."/>
            <person name="Kruszewska J.S."/>
            <person name="Biernat P."/>
            <person name="Pawlowska J."/>
        </authorList>
    </citation>
    <scope>NUCLEOTIDE SEQUENCE [LARGE SCALE GENOMIC DNA]</scope>
    <source>
        <strain evidence="16 17">CBS 142.35</strain>
    </source>
</reference>
<dbReference type="PROSITE" id="PS00067">
    <property type="entry name" value="3HCDH"/>
    <property type="match status" value="1"/>
</dbReference>
<keyword evidence="8" id="KW-0443">Lipid metabolism</keyword>
<feature type="binding site" evidence="13">
    <location>
        <position position="155"/>
    </location>
    <ligand>
        <name>CoA</name>
        <dbReference type="ChEBI" id="CHEBI:57287"/>
    </ligand>
</feature>